<feature type="region of interest" description="Disordered" evidence="1">
    <location>
        <begin position="787"/>
        <end position="807"/>
    </location>
</feature>
<evidence type="ECO:0000313" key="2">
    <source>
        <dbReference type="EMBL" id="AOV60015.1"/>
    </source>
</evidence>
<name>A0A1D8KMX7_9CAUD</name>
<reference evidence="2 3" key="1">
    <citation type="journal article" date="2016" name="Virology">
        <title>The genomic content and context of auxiliary metabolic genes in marine cyanomyoviruses.</title>
        <authorList>
            <person name="Crummett L.T."/>
            <person name="Puxty R.J."/>
            <person name="Weihe C."/>
            <person name="Marston M.F."/>
            <person name="Martiny J.B."/>
        </authorList>
    </citation>
    <scope>NUCLEOTIDE SEQUENCE [LARGE SCALE GENOMIC DNA]</scope>
    <source>
        <strain evidence="2">0810PA29</strain>
    </source>
</reference>
<accession>A0A1D8KMX7</accession>
<feature type="compositionally biased region" description="Polar residues" evidence="1">
    <location>
        <begin position="792"/>
        <end position="803"/>
    </location>
</feature>
<dbReference type="Proteomes" id="UP000224839">
    <property type="component" value="Segment"/>
</dbReference>
<proteinExistence type="predicted"/>
<sequence>MGCKTNYITDSSPCSQSDHCDYSVPLPISQATTVEFEEYPESPLRNSGTNYAIPRRETTAVMHPSVSVTQQPGGVVPSSGALCGMASRSLAECFPATTVFYGYQPDELSFDLMFSDRWFSYLYDTSVNAGHVGIACYYLEQRNSSSTTAGTPPSGTEGQPGYTPGVSGTTTTSSTTICKPCLSFSCAPSKTKMSYSGTDNLTDDPDCPHPTLFGIGTDSNKLVFQYDQLSSTLPDGVTDISFSYDGVTYTDVWDENTLEGIEYVSSQNPFTSGQDPLQDFEIYDLDIGNASGFRVKIQIESIQDETVTPTTYSGVKWKIIELMSPGSGYTLDQVIPLTYDYTKPDNTVVQLTMNLKVTGVAAVPQTNDATGFDALRVGDTINGHEITRTFHTFTQYTDNTTENESKFPYHIVYVDGNGSDFTKNTQYTSDRNHIITAVAGYGIVDRAILIGMYEFLNKSVQYTTASINKNVPDIFNTLVQPEVDFTVTNGKVTGATIVSGGSGWNTLGYEPELVITSPPGIDATSAVIEGAFTNGVLTSVVILNQGDGYISRVYDGSSNALNDPTDPPLIEVEMTPKAYVKNVQLGQTTTIENISYDPERSNKIIALLENAPGGGRGELYQKLRENLDVQDAEYVYEELAAAFDVKLDPDRNRIEELPQKLYSTKEIDKFREITRVKYEYDYSEVDIDSRLSDLAEQNRQLQIDSVASMADGIEQKQIPEQLVVPEVLVETVQGPLSQLPKASTYTKYMMRQYRADPSNDTTLNITLSCEVAQQGCSHVPCSPVPSVGSSSTDAEGTTTTITFGPQQGPLGGGCQDWSATGNMIIFNDLTSSATNVSRAAAAYGNPFDL</sequence>
<dbReference type="EMBL" id="KU686203">
    <property type="protein sequence ID" value="AOV60015.1"/>
    <property type="molecule type" value="Genomic_DNA"/>
</dbReference>
<evidence type="ECO:0000313" key="3">
    <source>
        <dbReference type="Proteomes" id="UP000224839"/>
    </source>
</evidence>
<organism evidence="2 3">
    <name type="scientific">Synechococcus phage S-CAM8</name>
    <dbReference type="NCBI Taxonomy" id="754038"/>
    <lineage>
        <taxon>Viruses</taxon>
        <taxon>Duplodnaviria</taxon>
        <taxon>Heunggongvirae</taxon>
        <taxon>Uroviricota</taxon>
        <taxon>Caudoviricetes</taxon>
        <taxon>Pantevenvirales</taxon>
        <taxon>Kyanoviridae</taxon>
        <taxon>Neritesvirus</taxon>
        <taxon>Neritesvirus scam8</taxon>
    </lineage>
</organism>
<protein>
    <submittedName>
        <fullName evidence="2">Structural protein</fullName>
    </submittedName>
</protein>
<gene>
    <name evidence="2" type="ORF">P29A0810_079</name>
</gene>
<feature type="region of interest" description="Disordered" evidence="1">
    <location>
        <begin position="146"/>
        <end position="174"/>
    </location>
</feature>
<evidence type="ECO:0000256" key="1">
    <source>
        <dbReference type="SAM" id="MobiDB-lite"/>
    </source>
</evidence>